<name>A0A8H6H8P4_9AGAR</name>
<feature type="compositionally biased region" description="Polar residues" evidence="1">
    <location>
        <begin position="431"/>
        <end position="443"/>
    </location>
</feature>
<feature type="compositionally biased region" description="Polar residues" evidence="1">
    <location>
        <begin position="384"/>
        <end position="398"/>
    </location>
</feature>
<comment type="caution">
    <text evidence="2">The sequence shown here is derived from an EMBL/GenBank/DDBJ whole genome shotgun (WGS) entry which is preliminary data.</text>
</comment>
<accession>A0A8H6H8P4</accession>
<dbReference type="EMBL" id="JACGCI010000234">
    <property type="protein sequence ID" value="KAF6741577.1"/>
    <property type="molecule type" value="Genomic_DNA"/>
</dbReference>
<evidence type="ECO:0000256" key="1">
    <source>
        <dbReference type="SAM" id="MobiDB-lite"/>
    </source>
</evidence>
<proteinExistence type="predicted"/>
<keyword evidence="3" id="KW-1185">Reference proteome</keyword>
<gene>
    <name evidence="2" type="ORF">DFP72DRAFT_257346</name>
</gene>
<feature type="compositionally biased region" description="Pro residues" evidence="1">
    <location>
        <begin position="456"/>
        <end position="466"/>
    </location>
</feature>
<sequence length="648" mass="71522">MLASTDRTWLSHYSLRSTLPQYKSSLLKLFEDSEGPMKHLTSRLEATERAMEIGSFDFYQLAKCIRYTSSESYSPEAQTLPRPRPVDFDRLALLVSAYQVLDLHLLYSGKLPPVTPTGRGSLSGAKEYCPLSDWTQLLTEGGGFVNLTTGHKVEEASSEALANLVKHLITAEDNHSSSRIYDNMHTCALYLHCLCDSAHSKEPITLESVSEVLYSFCTRVSISSSPSLTSDEQCRLKRTIGDDASMRGTSLCFKAGFLGSPVLLLSHFAISNRKWSQENMLKAKHAWGNSRPLGLLSVEKTLFDCLFAMAFGNSTCSDVLSNLEQFLVPSYEKFFWGPSWFSLPKPLKRTVPLEAEGSLAQASKRPRHNVIQGKDTVARVEPPSVSNFEPSINVQQEHSPGPRLQSPRIGPHLPTLTPRFKLPLPLSPPSTVSRRGSEPTTTRVAPPLGPPLNHSSPPPYRYPPSILPLEEHRTFRPATAPSTTPRRSSTPSAMPSSSTLPKDSILPLEGPSHLLLASPSYRIPRAYTTSPNGLSAPVLLPEDLAPRFLDYCYSKTPDCFPHSSPSPRGSSMQSEVISPFPLDEESAFLSLVDEESAFLSLVDEESAFLSLAHKSYWPIPSLAHLSPSFERSLSQDPFIPVQWAVNPC</sequence>
<protein>
    <submittedName>
        <fullName evidence="2">Uncharacterized protein</fullName>
    </submittedName>
</protein>
<reference evidence="2 3" key="1">
    <citation type="submission" date="2020-07" db="EMBL/GenBank/DDBJ databases">
        <title>Comparative genomics of pyrophilous fungi reveals a link between fire events and developmental genes.</title>
        <authorList>
            <consortium name="DOE Joint Genome Institute"/>
            <person name="Steindorff A.S."/>
            <person name="Carver A."/>
            <person name="Calhoun S."/>
            <person name="Stillman K."/>
            <person name="Liu H."/>
            <person name="Lipzen A."/>
            <person name="Pangilinan J."/>
            <person name="Labutti K."/>
            <person name="Bruns T.D."/>
            <person name="Grigoriev I.V."/>
        </authorList>
    </citation>
    <scope>NUCLEOTIDE SEQUENCE [LARGE SCALE GENOMIC DNA]</scope>
    <source>
        <strain evidence="2 3">CBS 144469</strain>
    </source>
</reference>
<dbReference type="Proteomes" id="UP000521943">
    <property type="component" value="Unassembled WGS sequence"/>
</dbReference>
<dbReference type="OrthoDB" id="3126922at2759"/>
<feature type="compositionally biased region" description="Low complexity" evidence="1">
    <location>
        <begin position="476"/>
        <end position="499"/>
    </location>
</feature>
<evidence type="ECO:0000313" key="2">
    <source>
        <dbReference type="EMBL" id="KAF6741577.1"/>
    </source>
</evidence>
<organism evidence="2 3">
    <name type="scientific">Ephemerocybe angulata</name>
    <dbReference type="NCBI Taxonomy" id="980116"/>
    <lineage>
        <taxon>Eukaryota</taxon>
        <taxon>Fungi</taxon>
        <taxon>Dikarya</taxon>
        <taxon>Basidiomycota</taxon>
        <taxon>Agaricomycotina</taxon>
        <taxon>Agaricomycetes</taxon>
        <taxon>Agaricomycetidae</taxon>
        <taxon>Agaricales</taxon>
        <taxon>Agaricineae</taxon>
        <taxon>Psathyrellaceae</taxon>
        <taxon>Ephemerocybe</taxon>
    </lineage>
</organism>
<evidence type="ECO:0000313" key="3">
    <source>
        <dbReference type="Proteomes" id="UP000521943"/>
    </source>
</evidence>
<feature type="region of interest" description="Disordered" evidence="1">
    <location>
        <begin position="381"/>
        <end position="505"/>
    </location>
</feature>
<dbReference type="AlphaFoldDB" id="A0A8H6H8P4"/>